<organism evidence="1 2">
    <name type="scientific">Lignipirellula cremea</name>
    <dbReference type="NCBI Taxonomy" id="2528010"/>
    <lineage>
        <taxon>Bacteria</taxon>
        <taxon>Pseudomonadati</taxon>
        <taxon>Planctomycetota</taxon>
        <taxon>Planctomycetia</taxon>
        <taxon>Pirellulales</taxon>
        <taxon>Pirellulaceae</taxon>
        <taxon>Lignipirellula</taxon>
    </lineage>
</organism>
<protein>
    <submittedName>
        <fullName evidence="1">Uncharacterized protein</fullName>
    </submittedName>
</protein>
<sequence length="69" mass="7881">MIIPTPEFDPMYAHDGIPFEQKMIAYIDREFSDLLGPRRAWLQERGGLNKLAACYGSDRIDAPELRRAG</sequence>
<proteinExistence type="predicted"/>
<keyword evidence="2" id="KW-1185">Reference proteome</keyword>
<dbReference type="EMBL" id="CP036433">
    <property type="protein sequence ID" value="QDU97021.1"/>
    <property type="molecule type" value="Genomic_DNA"/>
</dbReference>
<evidence type="ECO:0000313" key="2">
    <source>
        <dbReference type="Proteomes" id="UP000317648"/>
    </source>
</evidence>
<reference evidence="1 2" key="1">
    <citation type="submission" date="2019-02" db="EMBL/GenBank/DDBJ databases">
        <title>Deep-cultivation of Planctomycetes and their phenomic and genomic characterization uncovers novel biology.</title>
        <authorList>
            <person name="Wiegand S."/>
            <person name="Jogler M."/>
            <person name="Boedeker C."/>
            <person name="Pinto D."/>
            <person name="Vollmers J."/>
            <person name="Rivas-Marin E."/>
            <person name="Kohn T."/>
            <person name="Peeters S.H."/>
            <person name="Heuer A."/>
            <person name="Rast P."/>
            <person name="Oberbeckmann S."/>
            <person name="Bunk B."/>
            <person name="Jeske O."/>
            <person name="Meyerdierks A."/>
            <person name="Storesund J.E."/>
            <person name="Kallscheuer N."/>
            <person name="Luecker S."/>
            <person name="Lage O.M."/>
            <person name="Pohl T."/>
            <person name="Merkel B.J."/>
            <person name="Hornburger P."/>
            <person name="Mueller R.-W."/>
            <person name="Bruemmer F."/>
            <person name="Labrenz M."/>
            <person name="Spormann A.M."/>
            <person name="Op den Camp H."/>
            <person name="Overmann J."/>
            <person name="Amann R."/>
            <person name="Jetten M.S.M."/>
            <person name="Mascher T."/>
            <person name="Medema M.H."/>
            <person name="Devos D.P."/>
            <person name="Kaster A.-K."/>
            <person name="Ovreas L."/>
            <person name="Rohde M."/>
            <person name="Galperin M.Y."/>
            <person name="Jogler C."/>
        </authorList>
    </citation>
    <scope>NUCLEOTIDE SEQUENCE [LARGE SCALE GENOMIC DNA]</scope>
    <source>
        <strain evidence="1 2">Pla85_3_4</strain>
    </source>
</reference>
<dbReference type="AlphaFoldDB" id="A0A518DYZ5"/>
<dbReference type="Proteomes" id="UP000317648">
    <property type="component" value="Chromosome"/>
</dbReference>
<dbReference type="RefSeq" id="WP_145055805.1">
    <property type="nucleotide sequence ID" value="NZ_CP036433.1"/>
</dbReference>
<dbReference type="OrthoDB" id="9988124at2"/>
<gene>
    <name evidence="1" type="ORF">Pla8534_48460</name>
</gene>
<accession>A0A518DYZ5</accession>
<evidence type="ECO:0000313" key="1">
    <source>
        <dbReference type="EMBL" id="QDU97021.1"/>
    </source>
</evidence>
<dbReference type="KEGG" id="lcre:Pla8534_48460"/>
<name>A0A518DYZ5_9BACT</name>